<dbReference type="GO" id="GO:0004672">
    <property type="term" value="F:protein kinase activity"/>
    <property type="evidence" value="ECO:0007669"/>
    <property type="project" value="InterPro"/>
</dbReference>
<dbReference type="PANTHER" id="PTHR38248:SF2">
    <property type="entry name" value="FUNK1 11"/>
    <property type="match status" value="1"/>
</dbReference>
<gene>
    <name evidence="2" type="ORF">CPB83DRAFT_200152</name>
</gene>
<dbReference type="OrthoDB" id="2747778at2759"/>
<name>A0A9P6EI46_9AGAR</name>
<dbReference type="InterPro" id="IPR000719">
    <property type="entry name" value="Prot_kinase_dom"/>
</dbReference>
<dbReference type="Proteomes" id="UP000807306">
    <property type="component" value="Unassembled WGS sequence"/>
</dbReference>
<proteinExistence type="predicted"/>
<dbReference type="EMBL" id="MU157842">
    <property type="protein sequence ID" value="KAF9530093.1"/>
    <property type="molecule type" value="Genomic_DNA"/>
</dbReference>
<evidence type="ECO:0000313" key="2">
    <source>
        <dbReference type="EMBL" id="KAF9530093.1"/>
    </source>
</evidence>
<evidence type="ECO:0000313" key="3">
    <source>
        <dbReference type="Proteomes" id="UP000807306"/>
    </source>
</evidence>
<keyword evidence="3" id="KW-1185">Reference proteome</keyword>
<dbReference type="Pfam" id="PF17667">
    <property type="entry name" value="Pkinase_fungal"/>
    <property type="match status" value="1"/>
</dbReference>
<feature type="domain" description="Protein kinase" evidence="1">
    <location>
        <begin position="1"/>
        <end position="282"/>
    </location>
</feature>
<dbReference type="InterPro" id="IPR008266">
    <property type="entry name" value="Tyr_kinase_AS"/>
</dbReference>
<dbReference type="AlphaFoldDB" id="A0A9P6EI46"/>
<evidence type="ECO:0000259" key="1">
    <source>
        <dbReference type="PROSITE" id="PS50011"/>
    </source>
</evidence>
<comment type="caution">
    <text evidence="2">The sequence shown here is derived from an EMBL/GenBank/DDBJ whole genome shotgun (WGS) entry which is preliminary data.</text>
</comment>
<dbReference type="InterPro" id="IPR040976">
    <property type="entry name" value="Pkinase_fungal"/>
</dbReference>
<dbReference type="Gene3D" id="1.10.510.10">
    <property type="entry name" value="Transferase(Phosphotransferase) domain 1"/>
    <property type="match status" value="1"/>
</dbReference>
<sequence>MFGKDAGVLTQLEEAEIPDVLGDLYDQDYSPHGTARKRNANADWRSGPLLPLQPRVHHRILEDFIPSSINDCKSAKEMMLVLSNAFLAHRCAYKIGILHRDISTRNVLLVRKDDGSVAGVLADWDLALKFEHDSTQNVISPTPQRQQHRTGTWYFMSAGLLRDRTKAHTLQDDLESFFYLALYLSILWFPHTGTDSSLQDFISLVFEQSWFNQRLGLFLGGDFKMLMFAFRDHIGKIDFTSNMPMTIWVNEVFELFQDFYREPCGPKERHLHNHDFIVERFTEVLNLAGWSNERITSSREPVAKPKRRY</sequence>
<protein>
    <recommendedName>
        <fullName evidence="1">Protein kinase domain-containing protein</fullName>
    </recommendedName>
</protein>
<dbReference type="SUPFAM" id="SSF56112">
    <property type="entry name" value="Protein kinase-like (PK-like)"/>
    <property type="match status" value="1"/>
</dbReference>
<organism evidence="2 3">
    <name type="scientific">Crepidotus variabilis</name>
    <dbReference type="NCBI Taxonomy" id="179855"/>
    <lineage>
        <taxon>Eukaryota</taxon>
        <taxon>Fungi</taxon>
        <taxon>Dikarya</taxon>
        <taxon>Basidiomycota</taxon>
        <taxon>Agaricomycotina</taxon>
        <taxon>Agaricomycetes</taxon>
        <taxon>Agaricomycetidae</taxon>
        <taxon>Agaricales</taxon>
        <taxon>Agaricineae</taxon>
        <taxon>Crepidotaceae</taxon>
        <taxon>Crepidotus</taxon>
    </lineage>
</organism>
<reference evidence="2" key="1">
    <citation type="submission" date="2020-11" db="EMBL/GenBank/DDBJ databases">
        <authorList>
            <consortium name="DOE Joint Genome Institute"/>
            <person name="Ahrendt S."/>
            <person name="Riley R."/>
            <person name="Andreopoulos W."/>
            <person name="Labutti K."/>
            <person name="Pangilinan J."/>
            <person name="Ruiz-Duenas F.J."/>
            <person name="Barrasa J.M."/>
            <person name="Sanchez-Garcia M."/>
            <person name="Camarero S."/>
            <person name="Miyauchi S."/>
            <person name="Serrano A."/>
            <person name="Linde D."/>
            <person name="Babiker R."/>
            <person name="Drula E."/>
            <person name="Ayuso-Fernandez I."/>
            <person name="Pacheco R."/>
            <person name="Padilla G."/>
            <person name="Ferreira P."/>
            <person name="Barriuso J."/>
            <person name="Kellner H."/>
            <person name="Castanera R."/>
            <person name="Alfaro M."/>
            <person name="Ramirez L."/>
            <person name="Pisabarro A.G."/>
            <person name="Kuo A."/>
            <person name="Tritt A."/>
            <person name="Lipzen A."/>
            <person name="He G."/>
            <person name="Yan M."/>
            <person name="Ng V."/>
            <person name="Cullen D."/>
            <person name="Martin F."/>
            <person name="Rosso M.-N."/>
            <person name="Henrissat B."/>
            <person name="Hibbett D."/>
            <person name="Martinez A.T."/>
            <person name="Grigoriev I.V."/>
        </authorList>
    </citation>
    <scope>NUCLEOTIDE SEQUENCE</scope>
    <source>
        <strain evidence="2">CBS 506.95</strain>
    </source>
</reference>
<dbReference type="PANTHER" id="PTHR38248">
    <property type="entry name" value="FUNK1 6"/>
    <property type="match status" value="1"/>
</dbReference>
<dbReference type="PROSITE" id="PS00109">
    <property type="entry name" value="PROTEIN_KINASE_TYR"/>
    <property type="match status" value="1"/>
</dbReference>
<dbReference type="PROSITE" id="PS50011">
    <property type="entry name" value="PROTEIN_KINASE_DOM"/>
    <property type="match status" value="1"/>
</dbReference>
<accession>A0A9P6EI46</accession>
<dbReference type="GO" id="GO:0005524">
    <property type="term" value="F:ATP binding"/>
    <property type="evidence" value="ECO:0007669"/>
    <property type="project" value="InterPro"/>
</dbReference>
<dbReference type="InterPro" id="IPR011009">
    <property type="entry name" value="Kinase-like_dom_sf"/>
</dbReference>